<evidence type="ECO:0000256" key="4">
    <source>
        <dbReference type="ARBA" id="ARBA00023136"/>
    </source>
</evidence>
<dbReference type="PANTHER" id="PTHR12815">
    <property type="entry name" value="SORTING AND ASSEMBLY MACHINERY SAMM50 PROTEIN FAMILY MEMBER"/>
    <property type="match status" value="1"/>
</dbReference>
<evidence type="ECO:0000256" key="2">
    <source>
        <dbReference type="ARBA" id="ARBA00022692"/>
    </source>
</evidence>
<keyword evidence="3" id="KW-0732">Signal</keyword>
<dbReference type="Gene3D" id="2.40.160.50">
    <property type="entry name" value="membrane protein fhac: a member of the omp85/tpsb transporter family"/>
    <property type="match status" value="1"/>
</dbReference>
<dbReference type="Pfam" id="PF01103">
    <property type="entry name" value="Omp85"/>
    <property type="match status" value="1"/>
</dbReference>
<dbReference type="InterPro" id="IPR000184">
    <property type="entry name" value="Bac_surfAg_D15"/>
</dbReference>
<reference evidence="7 8" key="1">
    <citation type="submission" date="2016-11" db="EMBL/GenBank/DDBJ databases">
        <authorList>
            <person name="Jaros S."/>
            <person name="Januszkiewicz K."/>
            <person name="Wedrychowicz H."/>
        </authorList>
    </citation>
    <scope>NUCLEOTIDE SEQUENCE [LARGE SCALE GENOMIC DNA]</scope>
    <source>
        <strain evidence="7 8">CGMCC 1.8863</strain>
    </source>
</reference>
<keyword evidence="2" id="KW-0812">Transmembrane</keyword>
<keyword evidence="5" id="KW-0998">Cell outer membrane</keyword>
<dbReference type="Proteomes" id="UP000184231">
    <property type="component" value="Unassembled WGS sequence"/>
</dbReference>
<dbReference type="PROSITE" id="PS51257">
    <property type="entry name" value="PROKAR_LIPOPROTEIN"/>
    <property type="match status" value="1"/>
</dbReference>
<evidence type="ECO:0000256" key="1">
    <source>
        <dbReference type="ARBA" id="ARBA00004370"/>
    </source>
</evidence>
<dbReference type="EMBL" id="FQYX01000013">
    <property type="protein sequence ID" value="SHJ18739.1"/>
    <property type="molecule type" value="Genomic_DNA"/>
</dbReference>
<dbReference type="InterPro" id="IPR039910">
    <property type="entry name" value="D15-like"/>
</dbReference>
<proteinExistence type="predicted"/>
<dbReference type="PANTHER" id="PTHR12815:SF47">
    <property type="entry name" value="TRANSLOCATION AND ASSEMBLY MODULE SUBUNIT TAMA"/>
    <property type="match status" value="1"/>
</dbReference>
<organism evidence="7 8">
    <name type="scientific">Arenibacter nanhaiticus</name>
    <dbReference type="NCBI Taxonomy" id="558155"/>
    <lineage>
        <taxon>Bacteria</taxon>
        <taxon>Pseudomonadati</taxon>
        <taxon>Bacteroidota</taxon>
        <taxon>Flavobacteriia</taxon>
        <taxon>Flavobacteriales</taxon>
        <taxon>Flavobacteriaceae</taxon>
        <taxon>Arenibacter</taxon>
    </lineage>
</organism>
<evidence type="ECO:0000256" key="5">
    <source>
        <dbReference type="ARBA" id="ARBA00023237"/>
    </source>
</evidence>
<feature type="domain" description="Bacterial surface antigen (D15)" evidence="6">
    <location>
        <begin position="680"/>
        <end position="839"/>
    </location>
</feature>
<accession>A0A1M6H9G9</accession>
<sequence>MRTRLSMIKNFPKISLIFLAIAITSCNALKRVGKDELLLSKNTLYADDKKITDEDIHSLIVQKPNSRVLGYPLRLNLYNLAKKDPDSSFQTWLQKKEKREQRLINFLSEKQVNRLGESFLVKGASIWLKNIGEAPVVIDTAKTNKSLRRLNAYYKSKGYFNNNTTFVIDSNKQRGRITYKLDLGAPFLIDSVSDKIASKALDSIYHSEKRNSLIKKGQKIDLDNLNNERERLTNLFRNTGVHNFQESSISYDLIGDTTKVSGNQKLDILLNIDNLRKRTDNNITTTEYKVYRFKDINIYTDYLFNSDTDSLQSITYNDFTIYYKDKLRYKPKAITDAVFLKKDSIYREIDRIRTYRQINNLNSFKYPNIEFKEDSIQPYLTTNIYLAPRPKYSLGTDLDITHSNIQFLGLGFSPSLQARNLFKGAEHLSISGRINLGASKDPKITDNRFFNILEFGGDVNLNIPRIWFPLVNTNKIIPNYMLPQTKVSIGTMFQQNIGLDKQTFNAVFGYNWSPTDFKKNNIELLNVQFVRNVNPNRFFMVYQNTYNKLDNIADNYQDNAALAEYFETLEGETEPTLIIPEGTTGFTNAILNRQVASSSQDYTEISSIEERRKRLSENNLIFASNYTYNKTSKKSITDNNFYQFRFKLESAGSLLTGLSKLIDFNKNEEDKALVFKVPYSQYLKTELDFIKHFTISGSDVLAFRSFFGIAIPYGNSDNIPFVRSYFAGGSNDNRAWLPYSLGPGATKDLNDFNEANLKIAFNLEYRFPIVGNIKGALFADAGNIWNAMDNVQDSAATFNDFSSLAEIALGTGIGLRYDFTYFVFRLDMGLKTYNPAEEAAKRWFRDYNLANAVFNIGINYPF</sequence>
<dbReference type="STRING" id="558155.SAMN04487911_11348"/>
<keyword evidence="4" id="KW-0472">Membrane</keyword>
<keyword evidence="8" id="KW-1185">Reference proteome</keyword>
<dbReference type="AlphaFoldDB" id="A0A1M6H9G9"/>
<dbReference type="GO" id="GO:0019867">
    <property type="term" value="C:outer membrane"/>
    <property type="evidence" value="ECO:0007669"/>
    <property type="project" value="InterPro"/>
</dbReference>
<evidence type="ECO:0000313" key="7">
    <source>
        <dbReference type="EMBL" id="SHJ18739.1"/>
    </source>
</evidence>
<evidence type="ECO:0000313" key="8">
    <source>
        <dbReference type="Proteomes" id="UP000184231"/>
    </source>
</evidence>
<evidence type="ECO:0000256" key="3">
    <source>
        <dbReference type="ARBA" id="ARBA00022729"/>
    </source>
</evidence>
<comment type="subcellular location">
    <subcellularLocation>
        <location evidence="1">Membrane</location>
    </subcellularLocation>
</comment>
<dbReference type="RefSeq" id="WP_072764537.1">
    <property type="nucleotide sequence ID" value="NZ_FQYX01000013.1"/>
</dbReference>
<name>A0A1M6H9G9_9FLAO</name>
<evidence type="ECO:0000259" key="6">
    <source>
        <dbReference type="Pfam" id="PF01103"/>
    </source>
</evidence>
<protein>
    <submittedName>
        <fullName evidence="7">Surface antigen</fullName>
    </submittedName>
</protein>
<gene>
    <name evidence="7" type="ORF">SAMN04487911_11348</name>
</gene>